<dbReference type="EMBL" id="CP063144">
    <property type="protein sequence ID" value="QOR93860.1"/>
    <property type="molecule type" value="Genomic_DNA"/>
</dbReference>
<proteinExistence type="predicted"/>
<sequence length="121" mass="13589">MASGKIVNSYELLYKYYDACRELKGETCGPIPSSDDLKELETLVKQQEVANLGVLIDHFSKKYLEKIQETPAQIACKSFFGKEVDTVHCMTKIAQLVASWLIEIADNLGIISLKFAWREGA</sequence>
<accession>A0A7M1UNQ0</accession>
<evidence type="ECO:0000313" key="2">
    <source>
        <dbReference type="Proteomes" id="UP000593766"/>
    </source>
</evidence>
<dbReference type="RefSeq" id="WP_193435667.1">
    <property type="nucleotide sequence ID" value="NZ_CP063144.1"/>
</dbReference>
<organism evidence="1 2">
    <name type="scientific">Thermosphaera chiliense</name>
    <dbReference type="NCBI Taxonomy" id="3402707"/>
    <lineage>
        <taxon>Archaea</taxon>
        <taxon>Thermoproteota</taxon>
        <taxon>Thermoprotei</taxon>
        <taxon>Desulfurococcales</taxon>
        <taxon>Desulfurococcaceae</taxon>
        <taxon>Thermosphaera</taxon>
    </lineage>
</organism>
<protein>
    <submittedName>
        <fullName evidence="1">Uncharacterized protein</fullName>
    </submittedName>
</protein>
<keyword evidence="2" id="KW-1185">Reference proteome</keyword>
<dbReference type="GeneID" id="59454593"/>
<name>A0A7M1UNQ0_9CREN</name>
<reference evidence="1 2" key="1">
    <citation type="submission" date="2020-10" db="EMBL/GenBank/DDBJ databases">
        <title>Complete genome sequence of Thermosphaera aggregans strain 3507.</title>
        <authorList>
            <person name="Zayulina K.S."/>
            <person name="Elcheninov A.G."/>
            <person name="Toshchakov S.V."/>
            <person name="Kublanov I.V."/>
            <person name="Kochetkova T.V."/>
        </authorList>
    </citation>
    <scope>NUCLEOTIDE SEQUENCE [LARGE SCALE GENOMIC DNA]</scope>
    <source>
        <strain evidence="1 2">3507</strain>
    </source>
</reference>
<gene>
    <name evidence="1" type="ORF">IMZ38_04205</name>
</gene>
<dbReference type="OrthoDB" id="376035at2157"/>
<dbReference type="Proteomes" id="UP000593766">
    <property type="component" value="Chromosome"/>
</dbReference>
<dbReference type="AlphaFoldDB" id="A0A7M1UNQ0"/>
<dbReference type="KEGG" id="tcs:IMZ38_04205"/>
<evidence type="ECO:0000313" key="1">
    <source>
        <dbReference type="EMBL" id="QOR93860.1"/>
    </source>
</evidence>